<dbReference type="SUPFAM" id="SSF56176">
    <property type="entry name" value="FAD-binding/transporter-associated domain-like"/>
    <property type="match status" value="2"/>
</dbReference>
<dbReference type="InterPro" id="IPR036318">
    <property type="entry name" value="FAD-bd_PCMH-like_sf"/>
</dbReference>
<comment type="similarity">
    <text evidence="2">Belongs to the FAD-binding oxidoreductase/transferase type 4 family.</text>
</comment>
<evidence type="ECO:0000256" key="5">
    <source>
        <dbReference type="ARBA" id="ARBA00023002"/>
    </source>
</evidence>
<dbReference type="InterPro" id="IPR006094">
    <property type="entry name" value="Oxid_FAD_bind_N"/>
</dbReference>
<dbReference type="KEGG" id="fwa:DCMF_28385"/>
<dbReference type="InterPro" id="IPR004113">
    <property type="entry name" value="FAD-bd_oxidored_4_C"/>
</dbReference>
<dbReference type="InterPro" id="IPR016164">
    <property type="entry name" value="FAD-linked_Oxase-like_C"/>
</dbReference>
<dbReference type="Gene3D" id="1.10.45.10">
    <property type="entry name" value="Vanillyl-alcohol Oxidase, Chain A, domain 4"/>
    <property type="match status" value="1"/>
</dbReference>
<dbReference type="AlphaFoldDB" id="A0A3G1L0G1"/>
<keyword evidence="5" id="KW-0560">Oxidoreductase</keyword>
<dbReference type="InterPro" id="IPR016169">
    <property type="entry name" value="FAD-bd_PCMH_sub2"/>
</dbReference>
<dbReference type="InterPro" id="IPR016171">
    <property type="entry name" value="Vanillyl_alc_oxidase_C-sub2"/>
</dbReference>
<dbReference type="GO" id="GO:0071949">
    <property type="term" value="F:FAD binding"/>
    <property type="evidence" value="ECO:0007669"/>
    <property type="project" value="InterPro"/>
</dbReference>
<feature type="domain" description="FAD-binding PCMH-type" evidence="6">
    <location>
        <begin position="31"/>
        <end position="209"/>
    </location>
</feature>
<gene>
    <name evidence="7" type="ORF">DCMF_28385</name>
</gene>
<dbReference type="Pfam" id="PF01565">
    <property type="entry name" value="FAD_binding_4"/>
    <property type="match status" value="2"/>
</dbReference>
<dbReference type="GO" id="GO:0016491">
    <property type="term" value="F:oxidoreductase activity"/>
    <property type="evidence" value="ECO:0007669"/>
    <property type="project" value="UniProtKB-KW"/>
</dbReference>
<dbReference type="PROSITE" id="PS51387">
    <property type="entry name" value="FAD_PCMH"/>
    <property type="match status" value="2"/>
</dbReference>
<proteinExistence type="inferred from homology"/>
<dbReference type="EMBL" id="CP017634">
    <property type="protein sequence ID" value="ATW28150.1"/>
    <property type="molecule type" value="Genomic_DNA"/>
</dbReference>
<dbReference type="InterPro" id="IPR051914">
    <property type="entry name" value="FAD-linked_OxidoTrans_Type4"/>
</dbReference>
<comment type="cofactor">
    <cofactor evidence="1">
        <name>FAD</name>
        <dbReference type="ChEBI" id="CHEBI:57692"/>
    </cofactor>
</comment>
<reference evidence="7 8" key="1">
    <citation type="submission" date="2016-10" db="EMBL/GenBank/DDBJ databases">
        <title>Complete Genome Sequence of Peptococcaceae strain DCMF.</title>
        <authorList>
            <person name="Edwards R.J."/>
            <person name="Holland S.I."/>
            <person name="Deshpande N.P."/>
            <person name="Wong Y.K."/>
            <person name="Ertan H."/>
            <person name="Manefield M."/>
            <person name="Russell T.L."/>
            <person name="Lee M.J."/>
        </authorList>
    </citation>
    <scope>NUCLEOTIDE SEQUENCE [LARGE SCALE GENOMIC DNA]</scope>
    <source>
        <strain evidence="7 8">DCMF</strain>
    </source>
</reference>
<name>A0A3G1L0G1_FORW1</name>
<dbReference type="PANTHER" id="PTHR42934">
    <property type="entry name" value="GLYCOLATE OXIDASE SUBUNIT GLCD"/>
    <property type="match status" value="1"/>
</dbReference>
<dbReference type="Gene3D" id="3.30.70.2740">
    <property type="match status" value="1"/>
</dbReference>
<keyword evidence="8" id="KW-1185">Reference proteome</keyword>
<evidence type="ECO:0000313" key="7">
    <source>
        <dbReference type="EMBL" id="ATW28150.1"/>
    </source>
</evidence>
<evidence type="ECO:0000256" key="4">
    <source>
        <dbReference type="ARBA" id="ARBA00022827"/>
    </source>
</evidence>
<evidence type="ECO:0000256" key="2">
    <source>
        <dbReference type="ARBA" id="ARBA00008000"/>
    </source>
</evidence>
<evidence type="ECO:0000256" key="3">
    <source>
        <dbReference type="ARBA" id="ARBA00022630"/>
    </source>
</evidence>
<dbReference type="Pfam" id="PF02913">
    <property type="entry name" value="FAD-oxidase_C"/>
    <property type="match status" value="1"/>
</dbReference>
<accession>A0A3G1L0G1</accession>
<dbReference type="SUPFAM" id="SSF55103">
    <property type="entry name" value="FAD-linked oxidases, C-terminal domain"/>
    <property type="match status" value="2"/>
</dbReference>
<dbReference type="PANTHER" id="PTHR42934:SF1">
    <property type="entry name" value="GLYCOLATE OXIDASE SUBUNIT GLCD"/>
    <property type="match status" value="1"/>
</dbReference>
<keyword evidence="3" id="KW-0285">Flavoprotein</keyword>
<dbReference type="RefSeq" id="WP_214658969.1">
    <property type="nucleotide sequence ID" value="NZ_CP017634.1"/>
</dbReference>
<feature type="domain" description="FAD-binding PCMH-type" evidence="6">
    <location>
        <begin position="504"/>
        <end position="683"/>
    </location>
</feature>
<evidence type="ECO:0000259" key="6">
    <source>
        <dbReference type="PROSITE" id="PS51387"/>
    </source>
</evidence>
<dbReference type="FunFam" id="1.10.45.10:FF:000001">
    <property type="entry name" value="D-lactate dehydrogenase mitochondrial"/>
    <property type="match status" value="1"/>
</dbReference>
<organism evidence="7 8">
    <name type="scientific">Formimonas warabiya</name>
    <dbReference type="NCBI Taxonomy" id="1761012"/>
    <lineage>
        <taxon>Bacteria</taxon>
        <taxon>Bacillati</taxon>
        <taxon>Bacillota</taxon>
        <taxon>Clostridia</taxon>
        <taxon>Eubacteriales</taxon>
        <taxon>Peptococcaceae</taxon>
        <taxon>Candidatus Formimonas</taxon>
    </lineage>
</organism>
<dbReference type="FunFam" id="3.30.70.2740:FF:000001">
    <property type="entry name" value="D-lactate dehydrogenase mitochondrial"/>
    <property type="match status" value="1"/>
</dbReference>
<keyword evidence="4" id="KW-0274">FAD</keyword>
<protein>
    <recommendedName>
        <fullName evidence="6">FAD-binding PCMH-type domain-containing protein</fullName>
    </recommendedName>
</protein>
<sequence length="898" mass="98827">MLKKLRGVVGEKDVLTKKTDLTAYRDSVHLSGPPPSAVVFPKNTAEVSEVLKILSHYGVPVIARGAGTNLCGDTLSQGVTVILEMAKMDRIWEVNILDRYIAVEPGVSNMAVQKALEPHGYFFAPDPASFGVATIGGNIGENAGGMRCVKYGVTTDNVIGLEMVLSDGQVILSHGPVQAGAGYDLTGLMHGSEGTFGVITKAWLKIIKLPEEVKTLVAVFPTLEDAVTTVSQIMGRGMIPSALEIIDHLAIQALEETMPLGYPLDAEAVLLIEVDGFAGTLDGQVQRIVSICNESKASEIRVAKTEKERQTLWLGRREALNCFVSKRPTYAQEDVAVPRTRLPEMLNIIKQIGGKYALVIASVCHAGDGNFHPTIIYDDHDEEETKRAHLGFSEMMEHAIELGGTITGEHGVGIEKLKGMNLLFSREELSFMWRLKLALDPKKILNPGKVIPENISQMPTERTEQISGTLSEDFRRDQYAQELEIAKIGGIHFDQETRKAYSLNDHQPWCVIRPESVEQIATMVRLAHRYDIKIVPWGKGTKVSLGTYGKPYDVIAELSNLNQVIEIDGENLTATVEAGVELNVFQEMLHQKGYMLPVNPLEKGSPTLGGIVAANSTGSLRLKYGTLKNLVLGLEVVTADGKNIHYGGKMIKNVAGYDVRKLFVGSWGTLGIITKITVKIFPLPGKALHRTYVSENYQAFIDFIFSVQQKDLALTSFDLAVHDQKHYVNLGISGQAESVDRQLKMLNELVNKEVALWEEDEDPDYIPGRAFYDKYIPPDGDNKAVLKSSLRFSDLPGWMEKVLRFRHRGKVSLYGDGASGLLYAAFSGDKKDLADFITEMGADFRKSFVFGTHTLEADPGICIWEGNKPKDFAGLRLKEMLDPKKIFSPDRTLGGLAI</sequence>
<evidence type="ECO:0000313" key="8">
    <source>
        <dbReference type="Proteomes" id="UP000323521"/>
    </source>
</evidence>
<evidence type="ECO:0000256" key="1">
    <source>
        <dbReference type="ARBA" id="ARBA00001974"/>
    </source>
</evidence>
<dbReference type="InterPro" id="IPR016166">
    <property type="entry name" value="FAD-bd_PCMH"/>
</dbReference>
<dbReference type="Gene3D" id="3.30.465.10">
    <property type="match status" value="2"/>
</dbReference>
<dbReference type="Proteomes" id="UP000323521">
    <property type="component" value="Chromosome"/>
</dbReference>